<keyword evidence="1" id="KW-0812">Transmembrane</keyword>
<sequence>MLNPFLVEYSGLLAGTELAMTSSDVNIKEESCVNCGVGLCRLVINKVQCTPAFLMLIHLALGIVFSLLCRLWNFVIIVYLVLHKVLICHYQRKTT</sequence>
<evidence type="ECO:0000313" key="2">
    <source>
        <dbReference type="EMBL" id="WMV57664.1"/>
    </source>
</evidence>
<name>A0AAF1A2E8_SOLVR</name>
<accession>A0AAF1A2E8</accession>
<protein>
    <submittedName>
        <fullName evidence="2">Uncharacterized protein</fullName>
    </submittedName>
</protein>
<reference evidence="2" key="1">
    <citation type="submission" date="2023-08" db="EMBL/GenBank/DDBJ databases">
        <title>A de novo genome assembly of Solanum verrucosum Schlechtendal, a Mexican diploid species geographically isolated from the other diploid A-genome species in potato relatives.</title>
        <authorList>
            <person name="Hosaka K."/>
        </authorList>
    </citation>
    <scope>NUCLEOTIDE SEQUENCE</scope>
    <source>
        <tissue evidence="2">Young leaves</tissue>
    </source>
</reference>
<dbReference type="EMBL" id="CP133623">
    <property type="protein sequence ID" value="WMV57664.1"/>
    <property type="molecule type" value="Genomic_DNA"/>
</dbReference>
<keyword evidence="1" id="KW-1133">Transmembrane helix</keyword>
<proteinExistence type="predicted"/>
<keyword evidence="3" id="KW-1185">Reference proteome</keyword>
<feature type="transmembrane region" description="Helical" evidence="1">
    <location>
        <begin position="52"/>
        <end position="82"/>
    </location>
</feature>
<evidence type="ECO:0000256" key="1">
    <source>
        <dbReference type="SAM" id="Phobius"/>
    </source>
</evidence>
<organism evidence="2 3">
    <name type="scientific">Solanum verrucosum</name>
    <dbReference type="NCBI Taxonomy" id="315347"/>
    <lineage>
        <taxon>Eukaryota</taxon>
        <taxon>Viridiplantae</taxon>
        <taxon>Streptophyta</taxon>
        <taxon>Embryophyta</taxon>
        <taxon>Tracheophyta</taxon>
        <taxon>Spermatophyta</taxon>
        <taxon>Magnoliopsida</taxon>
        <taxon>eudicotyledons</taxon>
        <taxon>Gunneridae</taxon>
        <taxon>Pentapetalae</taxon>
        <taxon>asterids</taxon>
        <taxon>lamiids</taxon>
        <taxon>Solanales</taxon>
        <taxon>Solanaceae</taxon>
        <taxon>Solanoideae</taxon>
        <taxon>Solaneae</taxon>
        <taxon>Solanum</taxon>
    </lineage>
</organism>
<evidence type="ECO:0000313" key="3">
    <source>
        <dbReference type="Proteomes" id="UP001234989"/>
    </source>
</evidence>
<dbReference type="Proteomes" id="UP001234989">
    <property type="component" value="Chromosome 12"/>
</dbReference>
<dbReference type="AlphaFoldDB" id="A0AAF1A2E8"/>
<keyword evidence="1" id="KW-0472">Membrane</keyword>
<gene>
    <name evidence="2" type="ORF">MTR67_051049</name>
</gene>